<dbReference type="InParanoid" id="A0A136IU47"/>
<evidence type="ECO:0000313" key="2">
    <source>
        <dbReference type="Proteomes" id="UP000070501"/>
    </source>
</evidence>
<dbReference type="EMBL" id="KQ964258">
    <property type="protein sequence ID" value="KXJ88574.1"/>
    <property type="molecule type" value="Genomic_DNA"/>
</dbReference>
<evidence type="ECO:0000313" key="1">
    <source>
        <dbReference type="EMBL" id="KXJ88574.1"/>
    </source>
</evidence>
<reference evidence="2" key="1">
    <citation type="submission" date="2016-02" db="EMBL/GenBank/DDBJ databases">
        <title>Draft genome sequence of Microdochium bolleyi, a fungal endophyte of beachgrass.</title>
        <authorList>
            <consortium name="DOE Joint Genome Institute"/>
            <person name="David A.S."/>
            <person name="May G."/>
            <person name="Haridas S."/>
            <person name="Lim J."/>
            <person name="Wang M."/>
            <person name="Labutti K."/>
            <person name="Lipzen A."/>
            <person name="Barry K."/>
            <person name="Grigoriev I.V."/>
        </authorList>
    </citation>
    <scope>NUCLEOTIDE SEQUENCE [LARGE SCALE GENOMIC DNA]</scope>
    <source>
        <strain evidence="2">J235TASD1</strain>
    </source>
</reference>
<proteinExistence type="predicted"/>
<sequence>MCFYDQRTWECGYWKWDRFRMQCHKEYRTGETCGLKLVYESKKAGTQCKVCDAIDKKQRKYQKKANDMDRWKNDSSQWANYEAAEADAAKIHDEWTQLIAEHNEVTQMGRRENMG</sequence>
<protein>
    <submittedName>
        <fullName evidence="1">Uncharacterized protein</fullName>
    </submittedName>
</protein>
<dbReference type="Proteomes" id="UP000070501">
    <property type="component" value="Unassembled WGS sequence"/>
</dbReference>
<keyword evidence="2" id="KW-1185">Reference proteome</keyword>
<gene>
    <name evidence="1" type="ORF">Micbo1qcDRAFT_235866</name>
</gene>
<organism evidence="1 2">
    <name type="scientific">Microdochium bolleyi</name>
    <dbReference type="NCBI Taxonomy" id="196109"/>
    <lineage>
        <taxon>Eukaryota</taxon>
        <taxon>Fungi</taxon>
        <taxon>Dikarya</taxon>
        <taxon>Ascomycota</taxon>
        <taxon>Pezizomycotina</taxon>
        <taxon>Sordariomycetes</taxon>
        <taxon>Xylariomycetidae</taxon>
        <taxon>Xylariales</taxon>
        <taxon>Microdochiaceae</taxon>
        <taxon>Microdochium</taxon>
    </lineage>
</organism>
<accession>A0A136IU47</accession>
<dbReference type="AlphaFoldDB" id="A0A136IU47"/>
<dbReference type="OrthoDB" id="5015991at2759"/>
<name>A0A136IU47_9PEZI</name>